<keyword evidence="1" id="KW-1133">Transmembrane helix</keyword>
<evidence type="ECO:0000256" key="1">
    <source>
        <dbReference type="SAM" id="Phobius"/>
    </source>
</evidence>
<dbReference type="RefSeq" id="WP_184668335.1">
    <property type="nucleotide sequence ID" value="NZ_BAABAI010000039.1"/>
</dbReference>
<organism evidence="2 3">
    <name type="scientific">Saccharothrix violaceirubra</name>
    <dbReference type="NCBI Taxonomy" id="413306"/>
    <lineage>
        <taxon>Bacteria</taxon>
        <taxon>Bacillati</taxon>
        <taxon>Actinomycetota</taxon>
        <taxon>Actinomycetes</taxon>
        <taxon>Pseudonocardiales</taxon>
        <taxon>Pseudonocardiaceae</taxon>
        <taxon>Saccharothrix</taxon>
    </lineage>
</organism>
<keyword evidence="3" id="KW-1185">Reference proteome</keyword>
<dbReference type="Proteomes" id="UP000542674">
    <property type="component" value="Unassembled WGS sequence"/>
</dbReference>
<evidence type="ECO:0000313" key="2">
    <source>
        <dbReference type="EMBL" id="MBB4964995.1"/>
    </source>
</evidence>
<keyword evidence="1" id="KW-0812">Transmembrane</keyword>
<protein>
    <submittedName>
        <fullName evidence="2">Uncharacterized protein</fullName>
    </submittedName>
</protein>
<dbReference type="NCBIfam" id="NF037944">
    <property type="entry name" value="holin_2"/>
    <property type="match status" value="1"/>
</dbReference>
<feature type="transmembrane region" description="Helical" evidence="1">
    <location>
        <begin position="6"/>
        <end position="23"/>
    </location>
</feature>
<dbReference type="AlphaFoldDB" id="A0A7W7T482"/>
<sequence>MYYLATALSAFGVVFFAVIVAKIRARLRGLRSQAGRTSARMKDRIGLIRARSAALKVALAQRRTRNS</sequence>
<name>A0A7W7T482_9PSEU</name>
<evidence type="ECO:0000313" key="3">
    <source>
        <dbReference type="Proteomes" id="UP000542674"/>
    </source>
</evidence>
<accession>A0A7W7T482</accession>
<keyword evidence="1" id="KW-0472">Membrane</keyword>
<gene>
    <name evidence="2" type="ORF">F4559_002354</name>
</gene>
<dbReference type="EMBL" id="JACHJS010000001">
    <property type="protein sequence ID" value="MBB4964995.1"/>
    <property type="molecule type" value="Genomic_DNA"/>
</dbReference>
<reference evidence="2 3" key="1">
    <citation type="submission" date="2020-08" db="EMBL/GenBank/DDBJ databases">
        <title>Sequencing the genomes of 1000 actinobacteria strains.</title>
        <authorList>
            <person name="Klenk H.-P."/>
        </authorList>
    </citation>
    <scope>NUCLEOTIDE SEQUENCE [LARGE SCALE GENOMIC DNA]</scope>
    <source>
        <strain evidence="2 3">DSM 45084</strain>
    </source>
</reference>
<proteinExistence type="predicted"/>
<comment type="caution">
    <text evidence="2">The sequence shown here is derived from an EMBL/GenBank/DDBJ whole genome shotgun (WGS) entry which is preliminary data.</text>
</comment>